<dbReference type="Pfam" id="PF03543">
    <property type="entry name" value="Peptidase_C58"/>
    <property type="match status" value="1"/>
</dbReference>
<keyword evidence="3" id="KW-0788">Thiol protease</keyword>
<protein>
    <recommendedName>
        <fullName evidence="4">Peptidase C58 YopT-type domain-containing protein</fullName>
    </recommendedName>
</protein>
<sequence>MNSFVKTYLKACKGRKTWSFTQRSWRTWLTADCGPGICAALAAHYIRDAKNGNHLSKRVGLRNWQIFCWTLHTTFWGREVRKIRGDFASWSYGVDQDQAIRAWLENNGLRYNHTKSKESEKSELNNNPNIGKEIKDHLNSTTLQYSLVWFMGIVNGKTVGNEIAVWLDPARGYYLFDPNYGEFRFQHKTDCINFFSGFFNAVDYGFNFKTSWAVLAYE</sequence>
<evidence type="ECO:0000256" key="1">
    <source>
        <dbReference type="ARBA" id="ARBA00022670"/>
    </source>
</evidence>
<evidence type="ECO:0000259" key="4">
    <source>
        <dbReference type="Pfam" id="PF03543"/>
    </source>
</evidence>
<keyword evidence="2" id="KW-0378">Hydrolase</keyword>
<organism evidence="5 6">
    <name type="scientific">Microbulbifer rhizosphaerae</name>
    <dbReference type="NCBI Taxonomy" id="1562603"/>
    <lineage>
        <taxon>Bacteria</taxon>
        <taxon>Pseudomonadati</taxon>
        <taxon>Pseudomonadota</taxon>
        <taxon>Gammaproteobacteria</taxon>
        <taxon>Cellvibrionales</taxon>
        <taxon>Microbulbiferaceae</taxon>
        <taxon>Microbulbifer</taxon>
    </lineage>
</organism>
<evidence type="ECO:0000256" key="2">
    <source>
        <dbReference type="ARBA" id="ARBA00022801"/>
    </source>
</evidence>
<comment type="caution">
    <text evidence="5">The sequence shown here is derived from an EMBL/GenBank/DDBJ whole genome shotgun (WGS) entry which is preliminary data.</text>
</comment>
<dbReference type="AlphaFoldDB" id="A0A7W4Z8S6"/>
<proteinExistence type="predicted"/>
<keyword evidence="1" id="KW-0645">Protease</keyword>
<dbReference type="Gene3D" id="3.90.70.20">
    <property type="match status" value="1"/>
</dbReference>
<evidence type="ECO:0000313" key="6">
    <source>
        <dbReference type="Proteomes" id="UP000535937"/>
    </source>
</evidence>
<dbReference type="GO" id="GO:0006508">
    <property type="term" value="P:proteolysis"/>
    <property type="evidence" value="ECO:0007669"/>
    <property type="project" value="UniProtKB-KW"/>
</dbReference>
<dbReference type="InterPro" id="IPR038765">
    <property type="entry name" value="Papain-like_cys_pep_sf"/>
</dbReference>
<dbReference type="GO" id="GO:0004197">
    <property type="term" value="F:cysteine-type endopeptidase activity"/>
    <property type="evidence" value="ECO:0007669"/>
    <property type="project" value="InterPro"/>
</dbReference>
<evidence type="ECO:0000313" key="5">
    <source>
        <dbReference type="EMBL" id="MBB3061123.1"/>
    </source>
</evidence>
<dbReference type="EMBL" id="JACHWZ010000007">
    <property type="protein sequence ID" value="MBB3061123.1"/>
    <property type="molecule type" value="Genomic_DNA"/>
</dbReference>
<dbReference type="InterPro" id="IPR006473">
    <property type="entry name" value="Peptidase_C58_Yopt"/>
</dbReference>
<accession>A0A7W4Z8S6</accession>
<name>A0A7W4Z8S6_9GAMM</name>
<keyword evidence="6" id="KW-1185">Reference proteome</keyword>
<dbReference type="RefSeq" id="WP_183459212.1">
    <property type="nucleotide sequence ID" value="NZ_JACHWZ010000007.1"/>
</dbReference>
<dbReference type="Proteomes" id="UP000535937">
    <property type="component" value="Unassembled WGS sequence"/>
</dbReference>
<evidence type="ECO:0000256" key="3">
    <source>
        <dbReference type="ARBA" id="ARBA00022807"/>
    </source>
</evidence>
<dbReference type="SUPFAM" id="SSF54001">
    <property type="entry name" value="Cysteine proteinases"/>
    <property type="match status" value="1"/>
</dbReference>
<gene>
    <name evidence="5" type="ORF">FHS09_001953</name>
</gene>
<reference evidence="5 6" key="1">
    <citation type="submission" date="2020-08" db="EMBL/GenBank/DDBJ databases">
        <title>Genomic Encyclopedia of Type Strains, Phase III (KMG-III): the genomes of soil and plant-associated and newly described type strains.</title>
        <authorList>
            <person name="Whitman W."/>
        </authorList>
    </citation>
    <scope>NUCLEOTIDE SEQUENCE [LARGE SCALE GENOMIC DNA]</scope>
    <source>
        <strain evidence="5 6">CECT 8799</strain>
    </source>
</reference>
<feature type="domain" description="Peptidase C58 YopT-type" evidence="4">
    <location>
        <begin position="94"/>
        <end position="201"/>
    </location>
</feature>